<keyword evidence="7" id="KW-0012">Acyltransferase</keyword>
<feature type="region of interest" description="Disordered" evidence="8">
    <location>
        <begin position="443"/>
        <end position="621"/>
    </location>
</feature>
<dbReference type="Pfam" id="PF02779">
    <property type="entry name" value="Transket_pyr"/>
    <property type="match status" value="1"/>
</dbReference>
<evidence type="ECO:0000256" key="7">
    <source>
        <dbReference type="RuleBase" id="RU003423"/>
    </source>
</evidence>
<dbReference type="InterPro" id="IPR009014">
    <property type="entry name" value="Transketo_C/PFOR_II"/>
</dbReference>
<protein>
    <recommendedName>
        <fullName evidence="7">Dihydrolipoamide acetyltransferase component of pyruvate dehydrogenase complex</fullName>
        <ecNumber evidence="7">2.3.1.-</ecNumber>
    </recommendedName>
</protein>
<dbReference type="EMBL" id="MDHH01000001">
    <property type="protein sequence ID" value="OUE04404.1"/>
    <property type="molecule type" value="Genomic_DNA"/>
</dbReference>
<sequence length="798" mass="86504">MAKALNAGLRRALEEDDKVLLMGEDIGPLGGVFRITEHLQRDFGDRRVIDTPLAESGIVGTAIGLAMRGYRPVCEIQFDGFIYPAFDQITSQLAKITNRHEGAMRMPVVIRVPYGGHIGAIEHHQESPEAYFAHTPGLRVVSPSTPHDAYWMIQEAIRSDDPVMFFEPKARYRPKGEVDFSAPGIGLHESRVVRSGTDVTLVGHGAMVAMLLQAAELAAEEGTSVEVVDLRSLSPVDYGPILESVQRTGRLVVAQEAPGHVSVGSEIAATVTERAFYSLEAPVIRVSGFDAPFLPRSSRRCISRMPTASSRPSTARSPTRRPPPERHGEEDRTMADSEFTLPDVGEGLIDAEIVSWRVQPGDRVALNQVIVEIETAKSLVELPSPFEGTVSGLLVQEGQTVEVGTPIIAIAQGSPSLSAPAETPAQMALPGETVIEDDTAIENREPAPRPQPRRPRAPCSWATARSARSRAGAVAPSWVTPRPPPAAPRARAPRPERPPPARRGPPRCPPPPRCRSSPSPPSASSRRTSRSTWPRSRPPGSSARSRARTSSARAAGERLQEHRDARVAGCARGPDPREGRPQGHRRGHGAERVPGAPREPVRRRRRHPHDGVRQAPQGVHRLRGRQGLAAAHHGEGDDLGRAPEPHRELLVDRPGDHRPPLREPRRGRRDPRGLVVPNVKEAQAMSLLELARALEQLTLTARDGKTSPADMSQGTITITNIGVFGMDTGTPILNPGEVAIVALGTIKQKPWVVDGEVRPRFVTTIGASFDHRVVDGDVASRFLADVASIIEEPALLLE</sequence>
<dbReference type="PROSITE" id="PS50968">
    <property type="entry name" value="BIOTINYL_LIPOYL"/>
    <property type="match status" value="1"/>
</dbReference>
<dbReference type="Gene3D" id="3.40.50.970">
    <property type="match status" value="1"/>
</dbReference>
<dbReference type="SUPFAM" id="SSF52922">
    <property type="entry name" value="TK C-terminal domain-like"/>
    <property type="match status" value="1"/>
</dbReference>
<feature type="compositionally biased region" description="Pro residues" evidence="8">
    <location>
        <begin position="501"/>
        <end position="521"/>
    </location>
</feature>
<dbReference type="SUPFAM" id="SSF51230">
    <property type="entry name" value="Single hybrid motif"/>
    <property type="match status" value="1"/>
</dbReference>
<dbReference type="InterPro" id="IPR005475">
    <property type="entry name" value="Transketolase-like_Pyr-bd"/>
</dbReference>
<dbReference type="AlphaFoldDB" id="A0A251XLP6"/>
<keyword evidence="5" id="KW-0560">Oxidoreductase</keyword>
<reference evidence="10 11" key="1">
    <citation type="submission" date="2016-08" db="EMBL/GenBank/DDBJ databases">
        <title>Genome sequence of Clavibacter michiganensis subsp. michiganensis strain CASJ007.</title>
        <authorList>
            <person name="Thapa S.P."/>
            <person name="Coaker G."/>
        </authorList>
    </citation>
    <scope>NUCLEOTIDE SEQUENCE [LARGE SCALE GENOMIC DNA]</scope>
    <source>
        <strain evidence="10">CASJ007</strain>
    </source>
</reference>
<feature type="compositionally biased region" description="Basic and acidic residues" evidence="8">
    <location>
        <begin position="322"/>
        <end position="335"/>
    </location>
</feature>
<dbReference type="GO" id="GO:0016491">
    <property type="term" value="F:oxidoreductase activity"/>
    <property type="evidence" value="ECO:0007669"/>
    <property type="project" value="UniProtKB-KW"/>
</dbReference>
<dbReference type="SUPFAM" id="SSF52518">
    <property type="entry name" value="Thiamin diphosphate-binding fold (THDP-binding)"/>
    <property type="match status" value="1"/>
</dbReference>
<evidence type="ECO:0000256" key="2">
    <source>
        <dbReference type="ARBA" id="ARBA00001964"/>
    </source>
</evidence>
<evidence type="ECO:0000256" key="6">
    <source>
        <dbReference type="ARBA" id="ARBA00023052"/>
    </source>
</evidence>
<comment type="caution">
    <text evidence="10">The sequence shown here is derived from an EMBL/GenBank/DDBJ whole genome shotgun (WGS) entry which is preliminary data.</text>
</comment>
<keyword evidence="4 7" id="KW-0450">Lipoyl</keyword>
<dbReference type="CDD" id="cd06849">
    <property type="entry name" value="lipoyl_domain"/>
    <property type="match status" value="1"/>
</dbReference>
<comment type="cofactor">
    <cofactor evidence="2">
        <name>thiamine diphosphate</name>
        <dbReference type="ChEBI" id="CHEBI:58937"/>
    </cofactor>
</comment>
<evidence type="ECO:0000256" key="5">
    <source>
        <dbReference type="ARBA" id="ARBA00023002"/>
    </source>
</evidence>
<evidence type="ECO:0000256" key="4">
    <source>
        <dbReference type="ARBA" id="ARBA00022823"/>
    </source>
</evidence>
<proteinExistence type="inferred from homology"/>
<name>A0A251XLP6_CLAMM</name>
<dbReference type="Gene3D" id="2.40.50.100">
    <property type="match status" value="1"/>
</dbReference>
<dbReference type="CDD" id="cd07036">
    <property type="entry name" value="TPP_PYR_E1-PDHc-beta_like"/>
    <property type="match status" value="1"/>
</dbReference>
<feature type="compositionally biased region" description="Basic and acidic residues" evidence="8">
    <location>
        <begin position="555"/>
        <end position="566"/>
    </location>
</feature>
<evidence type="ECO:0000259" key="9">
    <source>
        <dbReference type="PROSITE" id="PS50968"/>
    </source>
</evidence>
<dbReference type="SUPFAM" id="SSF52777">
    <property type="entry name" value="CoA-dependent acyltransferases"/>
    <property type="match status" value="1"/>
</dbReference>
<feature type="region of interest" description="Disordered" evidence="8">
    <location>
        <begin position="649"/>
        <end position="674"/>
    </location>
</feature>
<dbReference type="EC" id="2.3.1.-" evidence="7"/>
<accession>A0A251XLP6</accession>
<evidence type="ECO:0000256" key="1">
    <source>
        <dbReference type="ARBA" id="ARBA00001938"/>
    </source>
</evidence>
<feature type="compositionally biased region" description="Low complexity" evidence="8">
    <location>
        <begin position="522"/>
        <end position="554"/>
    </location>
</feature>
<dbReference type="InterPro" id="IPR001078">
    <property type="entry name" value="2-oxoacid_DH_actylTfrase"/>
</dbReference>
<dbReference type="InterPro" id="IPR023213">
    <property type="entry name" value="CAT-like_dom_sf"/>
</dbReference>
<gene>
    <name evidence="10" type="primary">bkdB</name>
    <name evidence="10" type="ORF">CMMCAS07_05615</name>
</gene>
<feature type="domain" description="Lipoyl-binding" evidence="9">
    <location>
        <begin position="336"/>
        <end position="411"/>
    </location>
</feature>
<dbReference type="InterPro" id="IPR011053">
    <property type="entry name" value="Single_hybrid_motif"/>
</dbReference>
<dbReference type="Pfam" id="PF02780">
    <property type="entry name" value="Transketolase_C"/>
    <property type="match status" value="1"/>
</dbReference>
<dbReference type="FunFam" id="3.40.50.970:FF:000001">
    <property type="entry name" value="Pyruvate dehydrogenase E1 beta subunit"/>
    <property type="match status" value="1"/>
</dbReference>
<evidence type="ECO:0000313" key="11">
    <source>
        <dbReference type="Proteomes" id="UP000195062"/>
    </source>
</evidence>
<dbReference type="InterPro" id="IPR033248">
    <property type="entry name" value="Transketolase_C"/>
</dbReference>
<comment type="cofactor">
    <cofactor evidence="1 7">
        <name>(R)-lipoate</name>
        <dbReference type="ChEBI" id="CHEBI:83088"/>
    </cofactor>
</comment>
<keyword evidence="6" id="KW-0786">Thiamine pyrophosphate</keyword>
<feature type="compositionally biased region" description="Basic and acidic residues" evidence="8">
    <location>
        <begin position="649"/>
        <end position="664"/>
    </location>
</feature>
<dbReference type="Gene3D" id="3.40.50.920">
    <property type="match status" value="1"/>
</dbReference>
<feature type="region of interest" description="Disordered" evidence="8">
    <location>
        <begin position="300"/>
        <end position="336"/>
    </location>
</feature>
<dbReference type="InterPro" id="IPR000089">
    <property type="entry name" value="Biotin_lipoyl"/>
</dbReference>
<feature type="compositionally biased region" description="Low complexity" evidence="8">
    <location>
        <begin position="306"/>
        <end position="317"/>
    </location>
</feature>
<dbReference type="Proteomes" id="UP000195062">
    <property type="component" value="Unassembled WGS sequence"/>
</dbReference>
<evidence type="ECO:0000256" key="3">
    <source>
        <dbReference type="ARBA" id="ARBA00007317"/>
    </source>
</evidence>
<evidence type="ECO:0000313" key="10">
    <source>
        <dbReference type="EMBL" id="OUE04404.1"/>
    </source>
</evidence>
<keyword evidence="7" id="KW-0808">Transferase</keyword>
<dbReference type="GO" id="GO:0000287">
    <property type="term" value="F:magnesium ion binding"/>
    <property type="evidence" value="ECO:0007669"/>
    <property type="project" value="UniProtKB-ARBA"/>
</dbReference>
<dbReference type="Pfam" id="PF00198">
    <property type="entry name" value="2-oxoacid_dh"/>
    <property type="match status" value="1"/>
</dbReference>
<comment type="similarity">
    <text evidence="3 7">Belongs to the 2-oxoacid dehydrogenase family.</text>
</comment>
<dbReference type="PANTHER" id="PTHR43257">
    <property type="entry name" value="PYRUVATE DEHYDROGENASE E1 COMPONENT BETA SUBUNIT"/>
    <property type="match status" value="1"/>
</dbReference>
<dbReference type="InterPro" id="IPR029061">
    <property type="entry name" value="THDP-binding"/>
</dbReference>
<feature type="compositionally biased region" description="Low complexity" evidence="8">
    <location>
        <begin position="457"/>
        <end position="477"/>
    </location>
</feature>
<dbReference type="PANTHER" id="PTHR43257:SF2">
    <property type="entry name" value="PYRUVATE DEHYDROGENASE E1 COMPONENT SUBUNIT BETA"/>
    <property type="match status" value="1"/>
</dbReference>
<keyword evidence="11" id="KW-1185">Reference proteome</keyword>
<evidence type="ECO:0000256" key="8">
    <source>
        <dbReference type="SAM" id="MobiDB-lite"/>
    </source>
</evidence>
<organism evidence="10 11">
    <name type="scientific">Clavibacter michiganensis subsp. michiganensis</name>
    <dbReference type="NCBI Taxonomy" id="33013"/>
    <lineage>
        <taxon>Bacteria</taxon>
        <taxon>Bacillati</taxon>
        <taxon>Actinomycetota</taxon>
        <taxon>Actinomycetes</taxon>
        <taxon>Micrococcales</taxon>
        <taxon>Microbacteriaceae</taxon>
        <taxon>Clavibacter</taxon>
    </lineage>
</organism>
<dbReference type="Pfam" id="PF00364">
    <property type="entry name" value="Biotin_lipoyl"/>
    <property type="match status" value="1"/>
</dbReference>
<dbReference type="SMART" id="SM00861">
    <property type="entry name" value="Transket_pyr"/>
    <property type="match status" value="1"/>
</dbReference>
<dbReference type="Gene3D" id="3.30.559.10">
    <property type="entry name" value="Chloramphenicol acetyltransferase-like domain"/>
    <property type="match status" value="1"/>
</dbReference>
<dbReference type="GO" id="GO:0016746">
    <property type="term" value="F:acyltransferase activity"/>
    <property type="evidence" value="ECO:0007669"/>
    <property type="project" value="UniProtKB-KW"/>
</dbReference>